<name>A0A484IFE1_9ARCH</name>
<feature type="compositionally biased region" description="Basic and acidic residues" evidence="1">
    <location>
        <begin position="71"/>
        <end position="80"/>
    </location>
</feature>
<protein>
    <recommendedName>
        <fullName evidence="2">C2H2-type domain-containing protein</fullName>
    </recommendedName>
</protein>
<sequence length="238" mass="27145">MSSINENETESSAIIKEIIPGKNNDFNEKSISQNDNSNNNNPIPSIQRYDEQESAQAVTEFLDEKEKLMNKSTNEAEDHTPNSNQATINNTRKVMNHASKDTRESHLEIQKQFPDPFQSIFTPYFQNTQNQFKNNQDYFNNILELYGKIVNNYVESALAFNTIFNEAVSSSMNSWRNAFDTSSSSSSINRRGSFKVDSGRNSDENSTDVKATFSCETCGQIFDSRQNLKEHTSITHYK</sequence>
<dbReference type="KEGG" id="nfn:NFRAN_2020"/>
<dbReference type="EMBL" id="LR216287">
    <property type="protein sequence ID" value="VFJ14342.1"/>
    <property type="molecule type" value="Genomic_DNA"/>
</dbReference>
<feature type="compositionally biased region" description="Polar residues" evidence="1">
    <location>
        <begin position="81"/>
        <end position="90"/>
    </location>
</feature>
<proteinExistence type="predicted"/>
<dbReference type="PROSITE" id="PS50157">
    <property type="entry name" value="ZINC_FINGER_C2H2_2"/>
    <property type="match status" value="1"/>
</dbReference>
<feature type="compositionally biased region" description="Low complexity" evidence="1">
    <location>
        <begin position="30"/>
        <end position="47"/>
    </location>
</feature>
<dbReference type="OrthoDB" id="12023at2157"/>
<feature type="compositionally biased region" description="Polar residues" evidence="1">
    <location>
        <begin position="1"/>
        <end position="12"/>
    </location>
</feature>
<dbReference type="RefSeq" id="WP_134484579.1">
    <property type="nucleotide sequence ID" value="NZ_LR216287.1"/>
</dbReference>
<organism evidence="3 4">
    <name type="scientific">Candidatus Nitrosocosmicus franklandianus</name>
    <dbReference type="NCBI Taxonomy" id="1798806"/>
    <lineage>
        <taxon>Archaea</taxon>
        <taxon>Nitrososphaerota</taxon>
        <taxon>Nitrososphaeria</taxon>
        <taxon>Nitrososphaerales</taxon>
        <taxon>Nitrososphaeraceae</taxon>
        <taxon>Candidatus Nitrosocosmicus</taxon>
    </lineage>
</organism>
<dbReference type="InterPro" id="IPR013087">
    <property type="entry name" value="Znf_C2H2_type"/>
</dbReference>
<gene>
    <name evidence="3" type="ORF">NFRAN_2020</name>
</gene>
<feature type="region of interest" description="Disordered" evidence="1">
    <location>
        <begin position="180"/>
        <end position="207"/>
    </location>
</feature>
<dbReference type="AlphaFoldDB" id="A0A484IFE1"/>
<evidence type="ECO:0000313" key="3">
    <source>
        <dbReference type="EMBL" id="VFJ14342.1"/>
    </source>
</evidence>
<feature type="region of interest" description="Disordered" evidence="1">
    <location>
        <begin position="1"/>
        <end position="56"/>
    </location>
</feature>
<dbReference type="GeneID" id="39421307"/>
<keyword evidence="4" id="KW-1185">Reference proteome</keyword>
<accession>A0A484IFE1</accession>
<feature type="region of interest" description="Disordered" evidence="1">
    <location>
        <begin position="71"/>
        <end position="90"/>
    </location>
</feature>
<feature type="domain" description="C2H2-type" evidence="2">
    <location>
        <begin position="213"/>
        <end position="238"/>
    </location>
</feature>
<dbReference type="Gene3D" id="3.30.160.60">
    <property type="entry name" value="Classic Zinc Finger"/>
    <property type="match status" value="1"/>
</dbReference>
<dbReference type="PROSITE" id="PS00028">
    <property type="entry name" value="ZINC_FINGER_C2H2_1"/>
    <property type="match status" value="1"/>
</dbReference>
<evidence type="ECO:0000313" key="4">
    <source>
        <dbReference type="Proteomes" id="UP000294299"/>
    </source>
</evidence>
<evidence type="ECO:0000259" key="2">
    <source>
        <dbReference type="PROSITE" id="PS50157"/>
    </source>
</evidence>
<dbReference type="Proteomes" id="UP000294299">
    <property type="component" value="Chromosome NFRAN"/>
</dbReference>
<evidence type="ECO:0000256" key="1">
    <source>
        <dbReference type="SAM" id="MobiDB-lite"/>
    </source>
</evidence>
<reference evidence="3 4" key="1">
    <citation type="submission" date="2019-02" db="EMBL/GenBank/DDBJ databases">
        <authorList>
            <person name="Lehtovirta-Morley E L."/>
        </authorList>
    </citation>
    <scope>NUCLEOTIDE SEQUENCE [LARGE SCALE GENOMIC DNA]</scope>
    <source>
        <strain evidence="3">NFRAN1</strain>
    </source>
</reference>